<dbReference type="RefSeq" id="WP_051921934.1">
    <property type="nucleotide sequence ID" value="NZ_JGZI01000010.1"/>
</dbReference>
<dbReference type="EMBL" id="JGZI01000010">
    <property type="protein sequence ID" value="KFI81674.1"/>
    <property type="molecule type" value="Genomic_DNA"/>
</dbReference>
<evidence type="ECO:0000256" key="2">
    <source>
        <dbReference type="ARBA" id="ARBA00022630"/>
    </source>
</evidence>
<protein>
    <submittedName>
        <fullName evidence="7">FAD/FMN-containing dehydrogenase</fullName>
        <ecNumber evidence="7">1.1.2.4</ecNumber>
    </submittedName>
</protein>
<dbReference type="InterPro" id="IPR016181">
    <property type="entry name" value="Acyl_CoA_acyltransferase"/>
</dbReference>
<keyword evidence="8" id="KW-1185">Reference proteome</keyword>
<dbReference type="GO" id="GO:0016747">
    <property type="term" value="F:acyltransferase activity, transferring groups other than amino-acyl groups"/>
    <property type="evidence" value="ECO:0007669"/>
    <property type="project" value="InterPro"/>
</dbReference>
<evidence type="ECO:0000256" key="3">
    <source>
        <dbReference type="ARBA" id="ARBA00022827"/>
    </source>
</evidence>
<dbReference type="SUPFAM" id="SSF55103">
    <property type="entry name" value="FAD-linked oxidases, C-terminal domain"/>
    <property type="match status" value="1"/>
</dbReference>
<comment type="cofactor">
    <cofactor evidence="1">
        <name>FAD</name>
        <dbReference type="ChEBI" id="CHEBI:57692"/>
    </cofactor>
</comment>
<dbReference type="SUPFAM" id="SSF55729">
    <property type="entry name" value="Acyl-CoA N-acyltransferases (Nat)"/>
    <property type="match status" value="1"/>
</dbReference>
<dbReference type="SUPFAM" id="SSF56176">
    <property type="entry name" value="FAD-binding/transporter-associated domain-like"/>
    <property type="match status" value="1"/>
</dbReference>
<evidence type="ECO:0000256" key="1">
    <source>
        <dbReference type="ARBA" id="ARBA00001974"/>
    </source>
</evidence>
<dbReference type="Proteomes" id="UP000029050">
    <property type="component" value="Unassembled WGS sequence"/>
</dbReference>
<dbReference type="InterPro" id="IPR036318">
    <property type="entry name" value="FAD-bd_PCMH-like_sf"/>
</dbReference>
<dbReference type="Pfam" id="PF02913">
    <property type="entry name" value="FAD-oxidase_C"/>
    <property type="match status" value="1"/>
</dbReference>
<accession>A0A087CEH4</accession>
<dbReference type="eggNOG" id="COG0277">
    <property type="taxonomic scope" value="Bacteria"/>
</dbReference>
<gene>
    <name evidence="7" type="ORF">BPSY_2086</name>
</gene>
<dbReference type="EC" id="1.1.2.4" evidence="7"/>
<evidence type="ECO:0000259" key="6">
    <source>
        <dbReference type="PROSITE" id="PS51387"/>
    </source>
</evidence>
<dbReference type="Pfam" id="PF13508">
    <property type="entry name" value="Acetyltransf_7"/>
    <property type="match status" value="1"/>
</dbReference>
<dbReference type="Gene3D" id="3.30.465.10">
    <property type="match status" value="1"/>
</dbReference>
<dbReference type="PROSITE" id="PS51186">
    <property type="entry name" value="GNAT"/>
    <property type="match status" value="1"/>
</dbReference>
<dbReference type="InterPro" id="IPR016171">
    <property type="entry name" value="Vanillyl_alc_oxidase_C-sub2"/>
</dbReference>
<dbReference type="InterPro" id="IPR016166">
    <property type="entry name" value="FAD-bd_PCMH"/>
</dbReference>
<name>A0A087CEH4_9BIFI</name>
<dbReference type="STRING" id="218140.BPSY_2086"/>
<dbReference type="InterPro" id="IPR016169">
    <property type="entry name" value="FAD-bd_PCMH_sub2"/>
</dbReference>
<dbReference type="InterPro" id="IPR051914">
    <property type="entry name" value="FAD-linked_OxidoTrans_Type4"/>
</dbReference>
<dbReference type="PANTHER" id="PTHR42934:SF2">
    <property type="entry name" value="GLYCOLATE OXIDASE SUBUNIT GLCD"/>
    <property type="match status" value="1"/>
</dbReference>
<dbReference type="InterPro" id="IPR004113">
    <property type="entry name" value="FAD-bd_oxidored_4_C"/>
</dbReference>
<dbReference type="Pfam" id="PF01565">
    <property type="entry name" value="FAD_binding_4"/>
    <property type="match status" value="1"/>
</dbReference>
<evidence type="ECO:0000313" key="7">
    <source>
        <dbReference type="EMBL" id="KFI81674.1"/>
    </source>
</evidence>
<dbReference type="Gene3D" id="3.30.70.2740">
    <property type="match status" value="1"/>
</dbReference>
<feature type="domain" description="N-acetyltransferase" evidence="5">
    <location>
        <begin position="18"/>
        <end position="180"/>
    </location>
</feature>
<dbReference type="AlphaFoldDB" id="A0A087CEH4"/>
<dbReference type="InterPro" id="IPR000182">
    <property type="entry name" value="GNAT_dom"/>
</dbReference>
<dbReference type="CDD" id="cd04301">
    <property type="entry name" value="NAT_SF"/>
    <property type="match status" value="1"/>
</dbReference>
<dbReference type="Gene3D" id="3.40.630.30">
    <property type="match status" value="1"/>
</dbReference>
<comment type="caution">
    <text evidence="7">The sequence shown here is derived from an EMBL/GenBank/DDBJ whole genome shotgun (WGS) entry which is preliminary data.</text>
</comment>
<feature type="domain" description="FAD-binding PCMH-type" evidence="6">
    <location>
        <begin position="244"/>
        <end position="423"/>
    </location>
</feature>
<evidence type="ECO:0000313" key="8">
    <source>
        <dbReference type="Proteomes" id="UP000029050"/>
    </source>
</evidence>
<proteinExistence type="predicted"/>
<dbReference type="PROSITE" id="PS51387">
    <property type="entry name" value="FAD_PCMH"/>
    <property type="match status" value="1"/>
</dbReference>
<dbReference type="PANTHER" id="PTHR42934">
    <property type="entry name" value="GLYCOLATE OXIDASE SUBUNIT GLCD"/>
    <property type="match status" value="1"/>
</dbReference>
<dbReference type="GO" id="GO:0071949">
    <property type="term" value="F:FAD binding"/>
    <property type="evidence" value="ECO:0007669"/>
    <property type="project" value="InterPro"/>
</dbReference>
<sequence>MTLVEEGAHAQVRDGYAIPIREATPQEYPRVAEVLVESFTAAFDVSDMYIADLRDVAGHAKAFRIWVALDDQEIVGAVLTPKDPLHIEESLEYVERWERDFRMLAVSPAARGKGVGRSLIDHAVRELGALGIRRVAINTGLRMKAARKLYESYGFVRRPERETMVVDGGYRVLSYTFDIPENLQAEVPRFDAIEAQRTVSPQPEGQGSIPGFLKALGLRLKQTTILTDSASLEEAQHDRSSYEEEESALAVIRPETIEEVSTAVATANEYRIPVFVRGAGTGLAGGAIPTRSGLVIATSSLNTLYPLNVTDRSVRVQAGVITAEISKLAASEGLFYAPDPASADISSIGGNIATNAGGFHCVKYGVTRDSVLSLTAVLADGSIITTGSGTVKDVAGLDLTSLLTGSEGVLAVVVEAVLRLRPLPEQSHALICLFPDLIEAGRAAQRISSARVQPSVFELMAVPPGIGRNARFADAVRGNSWMLIIESDEDTPVTTSRIEEAIQPYRHATIHPDEEELRWVFSLRKRGKPYPEDVWMAGGDTAVPPSGLVDMLVSLEEIAHRHGLGYSLVAHVGDGNLHTAFFTGRHTTDTAYPRALEQARRELIERSLELGGTITGEHGVGVDLKDYLGSQIGGRQLELQRAIKRAMDPNGILNPGKWL</sequence>
<dbReference type="FunFam" id="1.10.45.10:FF:000001">
    <property type="entry name" value="D-lactate dehydrogenase mitochondrial"/>
    <property type="match status" value="1"/>
</dbReference>
<dbReference type="Gene3D" id="1.10.45.10">
    <property type="entry name" value="Vanillyl-alcohol Oxidase, Chain A, domain 4"/>
    <property type="match status" value="1"/>
</dbReference>
<dbReference type="GO" id="GO:0004458">
    <property type="term" value="F:D-lactate dehydrogenase (cytochrome) activity"/>
    <property type="evidence" value="ECO:0007669"/>
    <property type="project" value="UniProtKB-EC"/>
</dbReference>
<reference evidence="7 8" key="1">
    <citation type="submission" date="2014-03" db="EMBL/GenBank/DDBJ databases">
        <title>Genomics of Bifidobacteria.</title>
        <authorList>
            <person name="Ventura M."/>
            <person name="Milani C."/>
            <person name="Lugli G.A."/>
        </authorList>
    </citation>
    <scope>NUCLEOTIDE SEQUENCE [LARGE SCALE GENOMIC DNA]</scope>
    <source>
        <strain evidence="7 8">LMG 21775</strain>
    </source>
</reference>
<organism evidence="7 8">
    <name type="scientific">Bifidobacterium psychraerophilum</name>
    <dbReference type="NCBI Taxonomy" id="218140"/>
    <lineage>
        <taxon>Bacteria</taxon>
        <taxon>Bacillati</taxon>
        <taxon>Actinomycetota</taxon>
        <taxon>Actinomycetes</taxon>
        <taxon>Bifidobacteriales</taxon>
        <taxon>Bifidobacteriaceae</taxon>
        <taxon>Bifidobacterium</taxon>
    </lineage>
</organism>
<dbReference type="GeneID" id="98299190"/>
<dbReference type="InterPro" id="IPR006094">
    <property type="entry name" value="Oxid_FAD_bind_N"/>
</dbReference>
<keyword evidence="3" id="KW-0274">FAD</keyword>
<keyword evidence="4 7" id="KW-0560">Oxidoreductase</keyword>
<evidence type="ECO:0000256" key="4">
    <source>
        <dbReference type="ARBA" id="ARBA00023002"/>
    </source>
</evidence>
<dbReference type="InterPro" id="IPR016164">
    <property type="entry name" value="FAD-linked_Oxase-like_C"/>
</dbReference>
<keyword evidence="2" id="KW-0285">Flavoprotein</keyword>
<evidence type="ECO:0000259" key="5">
    <source>
        <dbReference type="PROSITE" id="PS51186"/>
    </source>
</evidence>
<dbReference type="OrthoDB" id="9811557at2"/>